<proteinExistence type="inferred from homology"/>
<evidence type="ECO:0000256" key="1">
    <source>
        <dbReference type="ARBA" id="ARBA00004123"/>
    </source>
</evidence>
<dbReference type="GO" id="GO:0005730">
    <property type="term" value="C:nucleolus"/>
    <property type="evidence" value="ECO:0007669"/>
    <property type="project" value="TreeGrafter"/>
</dbReference>
<dbReference type="GO" id="GO:0016075">
    <property type="term" value="P:rRNA catabolic process"/>
    <property type="evidence" value="ECO:0007669"/>
    <property type="project" value="TreeGrafter"/>
</dbReference>
<reference evidence="11" key="1">
    <citation type="submission" date="2018-06" db="EMBL/GenBank/DDBJ databases">
        <authorList>
            <person name="Guldener U."/>
        </authorList>
    </citation>
    <scope>NUCLEOTIDE SEQUENCE [LARGE SCALE GENOMIC DNA]</scope>
    <source>
        <strain evidence="11">UTAD17</strain>
    </source>
</reference>
<keyword evidence="5" id="KW-0698">rRNA processing</keyword>
<evidence type="ECO:0000256" key="4">
    <source>
        <dbReference type="ARBA" id="ARBA00022490"/>
    </source>
</evidence>
<dbReference type="GO" id="GO:0000177">
    <property type="term" value="C:cytoplasmic exosome (RNase complex)"/>
    <property type="evidence" value="ECO:0007669"/>
    <property type="project" value="TreeGrafter"/>
</dbReference>
<dbReference type="AlphaFoldDB" id="A0A376B5R3"/>
<evidence type="ECO:0000256" key="6">
    <source>
        <dbReference type="ARBA" id="ARBA00022835"/>
    </source>
</evidence>
<dbReference type="GO" id="GO:0071028">
    <property type="term" value="P:nuclear mRNA surveillance"/>
    <property type="evidence" value="ECO:0007669"/>
    <property type="project" value="TreeGrafter"/>
</dbReference>
<keyword evidence="6" id="KW-0271">Exosome</keyword>
<evidence type="ECO:0000313" key="10">
    <source>
        <dbReference type="EMBL" id="SSD60046.1"/>
    </source>
</evidence>
<keyword evidence="7" id="KW-0694">RNA-binding</keyword>
<organism evidence="10 11">
    <name type="scientific">Saccharomycodes ludwigii</name>
    <dbReference type="NCBI Taxonomy" id="36035"/>
    <lineage>
        <taxon>Eukaryota</taxon>
        <taxon>Fungi</taxon>
        <taxon>Dikarya</taxon>
        <taxon>Ascomycota</taxon>
        <taxon>Saccharomycotina</taxon>
        <taxon>Saccharomycetes</taxon>
        <taxon>Saccharomycodales</taxon>
        <taxon>Saccharomycodaceae</taxon>
        <taxon>Saccharomycodes</taxon>
    </lineage>
</organism>
<dbReference type="GO" id="GO:0071038">
    <property type="term" value="P:TRAMP-dependent tRNA surveillance pathway"/>
    <property type="evidence" value="ECO:0007669"/>
    <property type="project" value="UniProtKB-ARBA"/>
</dbReference>
<dbReference type="InterPro" id="IPR050080">
    <property type="entry name" value="RNase_PH"/>
</dbReference>
<evidence type="ECO:0000256" key="3">
    <source>
        <dbReference type="ARBA" id="ARBA00006678"/>
    </source>
</evidence>
<dbReference type="GO" id="GO:0034475">
    <property type="term" value="P:U4 snRNA 3'-end processing"/>
    <property type="evidence" value="ECO:0007669"/>
    <property type="project" value="TreeGrafter"/>
</dbReference>
<dbReference type="GO" id="GO:0000467">
    <property type="term" value="P:exonucleolytic trimming to generate mature 3'-end of 5.8S rRNA from tricistronic rRNA transcript (SSU-rRNA, 5.8S rRNA, LSU-rRNA)"/>
    <property type="evidence" value="ECO:0007669"/>
    <property type="project" value="UniProtKB-ARBA"/>
</dbReference>
<keyword evidence="11" id="KW-1185">Reference proteome</keyword>
<evidence type="ECO:0000313" key="11">
    <source>
        <dbReference type="Proteomes" id="UP000262825"/>
    </source>
</evidence>
<evidence type="ECO:0000256" key="5">
    <source>
        <dbReference type="ARBA" id="ARBA00022552"/>
    </source>
</evidence>
<evidence type="ECO:0000259" key="9">
    <source>
        <dbReference type="Pfam" id="PF01138"/>
    </source>
</evidence>
<feature type="domain" description="Exoribonuclease phosphorolytic" evidence="9">
    <location>
        <begin position="43"/>
        <end position="178"/>
    </location>
</feature>
<dbReference type="PANTHER" id="PTHR11953:SF2">
    <property type="entry name" value="EXOSOME COMPLEX COMPONENT MTR3"/>
    <property type="match status" value="1"/>
</dbReference>
<name>A0A376B5R3_9ASCO</name>
<accession>A0A376B5R3</accession>
<comment type="similarity">
    <text evidence="3">Belongs to the RNase PH family.</text>
</comment>
<dbReference type="Gene3D" id="3.30.230.70">
    <property type="entry name" value="GHMP Kinase, N-terminal domain"/>
    <property type="match status" value="1"/>
</dbReference>
<keyword evidence="8" id="KW-0539">Nucleus</keyword>
<dbReference type="InterPro" id="IPR027408">
    <property type="entry name" value="PNPase/RNase_PH_dom_sf"/>
</dbReference>
<sequence>MNVQDRRRLLGPPNARPVAFSKVLEEPTEISNVSSNDKALPYMKMGLLTNCNGSSYIESGDDNLMLITSVYGPKPIRGSFTSKAVLTVHLENSIATANNSDGSTDDGKNFNTSDDYKDLSFFLKNIFDSVVQLDKYPKSGIDIFVKVVNTDSANTSNIPKLLQMCCNGILLGLVDANMEISDLVGIGIISHECCVSFIKNGLEMCGFWKMKDEDEQDIEEIVGKCKENYLENKYLISSYLNGD</sequence>
<dbReference type="GO" id="GO:0000176">
    <property type="term" value="C:nuclear exosome (RNase complex)"/>
    <property type="evidence" value="ECO:0007669"/>
    <property type="project" value="UniProtKB-ARBA"/>
</dbReference>
<keyword evidence="4" id="KW-0963">Cytoplasm</keyword>
<dbReference type="VEuPathDB" id="FungiDB:SCODWIG_01807"/>
<dbReference type="GO" id="GO:0003723">
    <property type="term" value="F:RNA binding"/>
    <property type="evidence" value="ECO:0007669"/>
    <property type="project" value="UniProtKB-KW"/>
</dbReference>
<comment type="subcellular location">
    <subcellularLocation>
        <location evidence="2">Cytoplasm</location>
    </subcellularLocation>
    <subcellularLocation>
        <location evidence="1">Nucleus</location>
    </subcellularLocation>
</comment>
<dbReference type="Proteomes" id="UP000262825">
    <property type="component" value="Unassembled WGS sequence"/>
</dbReference>
<dbReference type="Pfam" id="PF01138">
    <property type="entry name" value="RNase_PH"/>
    <property type="match status" value="1"/>
</dbReference>
<evidence type="ECO:0000256" key="8">
    <source>
        <dbReference type="ARBA" id="ARBA00023242"/>
    </source>
</evidence>
<protein>
    <submittedName>
        <fullName evidence="10">Related to Exosome complex component MTR3</fullName>
    </submittedName>
</protein>
<evidence type="ECO:0000256" key="2">
    <source>
        <dbReference type="ARBA" id="ARBA00004496"/>
    </source>
</evidence>
<dbReference type="GO" id="GO:0071051">
    <property type="term" value="P:poly(A)-dependent snoRNA 3'-end processing"/>
    <property type="evidence" value="ECO:0007669"/>
    <property type="project" value="TreeGrafter"/>
</dbReference>
<gene>
    <name evidence="10" type="ORF">SCODWIG_01807</name>
</gene>
<dbReference type="PANTHER" id="PTHR11953">
    <property type="entry name" value="EXOSOME COMPLEX COMPONENT"/>
    <property type="match status" value="1"/>
</dbReference>
<evidence type="ECO:0000256" key="7">
    <source>
        <dbReference type="ARBA" id="ARBA00022884"/>
    </source>
</evidence>
<dbReference type="InterPro" id="IPR001247">
    <property type="entry name" value="ExoRNase_PH_dom1"/>
</dbReference>
<dbReference type="InterPro" id="IPR020568">
    <property type="entry name" value="Ribosomal_Su5_D2-typ_SF"/>
</dbReference>
<dbReference type="EMBL" id="UFAJ01000258">
    <property type="protein sequence ID" value="SSD60046.1"/>
    <property type="molecule type" value="Genomic_DNA"/>
</dbReference>
<dbReference type="SUPFAM" id="SSF54211">
    <property type="entry name" value="Ribosomal protein S5 domain 2-like"/>
    <property type="match status" value="1"/>
</dbReference>